<dbReference type="Proteomes" id="UP000199385">
    <property type="component" value="Chromosome I"/>
</dbReference>
<dbReference type="InterPro" id="IPR018958">
    <property type="entry name" value="Knr4/Smi1-like_dom"/>
</dbReference>
<name>A0A1A8Z0D3_9ACTN</name>
<reference evidence="3" key="1">
    <citation type="submission" date="2016-06" db="EMBL/GenBank/DDBJ databases">
        <authorList>
            <person name="Varghese N."/>
            <person name="Submissions Spin"/>
        </authorList>
    </citation>
    <scope>NUCLEOTIDE SEQUENCE [LARGE SCALE GENOMIC DNA]</scope>
    <source>
        <strain evidence="3">DSM 44815</strain>
    </source>
</reference>
<dbReference type="AlphaFoldDB" id="A0A1A8Z0D3"/>
<dbReference type="EMBL" id="LT594323">
    <property type="protein sequence ID" value="SBT37250.1"/>
    <property type="molecule type" value="Genomic_DNA"/>
</dbReference>
<dbReference type="STRING" id="261654.GA0070611_0138"/>
<dbReference type="OrthoDB" id="4827574at2"/>
<dbReference type="Gene3D" id="3.40.1580.10">
    <property type="entry name" value="SMI1/KNR4-like"/>
    <property type="match status" value="1"/>
</dbReference>
<keyword evidence="3" id="KW-1185">Reference proteome</keyword>
<feature type="domain" description="Knr4/Smi1-like" evidence="1">
    <location>
        <begin position="17"/>
        <end position="153"/>
    </location>
</feature>
<dbReference type="SUPFAM" id="SSF160631">
    <property type="entry name" value="SMI1/KNR4-like"/>
    <property type="match status" value="1"/>
</dbReference>
<evidence type="ECO:0000313" key="3">
    <source>
        <dbReference type="Proteomes" id="UP000199385"/>
    </source>
</evidence>
<dbReference type="Pfam" id="PF09346">
    <property type="entry name" value="SMI1_KNR4"/>
    <property type="match status" value="1"/>
</dbReference>
<gene>
    <name evidence="2" type="ORF">GA0070611_0138</name>
</gene>
<proteinExistence type="predicted"/>
<protein>
    <submittedName>
        <fullName evidence="2">SMI1 / KNR4 family (SUKH-1)</fullName>
    </submittedName>
</protein>
<evidence type="ECO:0000259" key="1">
    <source>
        <dbReference type="SMART" id="SM00860"/>
    </source>
</evidence>
<dbReference type="RefSeq" id="WP_091655828.1">
    <property type="nucleotide sequence ID" value="NZ_LT594323.1"/>
</dbReference>
<dbReference type="PATRIC" id="fig|261654.4.peg.135"/>
<accession>A0A1A8Z0D3</accession>
<sequence>MLDPATVFDESGPFEDRLTDETLRAVEAQLGHRLPAAYVDLARRHNGGAFARAAHPAPRRTSWAKDHVGVYALAAIGRTAEFSLCGPLGSAFWVAEWRYPDIGVYLVDCPSAGHDMIALDYRSPGEPPVVHVDQERDYQITVLAPDFETFVAGLVEQSDYDLDD</sequence>
<evidence type="ECO:0000313" key="2">
    <source>
        <dbReference type="EMBL" id="SBT37250.1"/>
    </source>
</evidence>
<dbReference type="InterPro" id="IPR037883">
    <property type="entry name" value="Knr4/Smi1-like_sf"/>
</dbReference>
<organism evidence="2 3">
    <name type="scientific">Micromonospora auratinigra</name>
    <dbReference type="NCBI Taxonomy" id="261654"/>
    <lineage>
        <taxon>Bacteria</taxon>
        <taxon>Bacillati</taxon>
        <taxon>Actinomycetota</taxon>
        <taxon>Actinomycetes</taxon>
        <taxon>Micromonosporales</taxon>
        <taxon>Micromonosporaceae</taxon>
        <taxon>Micromonospora</taxon>
    </lineage>
</organism>
<dbReference type="SMART" id="SM00860">
    <property type="entry name" value="SMI1_KNR4"/>
    <property type="match status" value="1"/>
</dbReference>